<accession>A0A6J4P956</accession>
<evidence type="ECO:0000256" key="1">
    <source>
        <dbReference type="SAM" id="MobiDB-lite"/>
    </source>
</evidence>
<organism evidence="2">
    <name type="scientific">uncultured Rubellimicrobium sp</name>
    <dbReference type="NCBI Taxonomy" id="543078"/>
    <lineage>
        <taxon>Bacteria</taxon>
        <taxon>Pseudomonadati</taxon>
        <taxon>Pseudomonadota</taxon>
        <taxon>Alphaproteobacteria</taxon>
        <taxon>Rhodobacterales</taxon>
        <taxon>Roseobacteraceae</taxon>
        <taxon>Rubellimicrobium</taxon>
        <taxon>environmental samples</taxon>
    </lineage>
</organism>
<feature type="non-terminal residue" evidence="2">
    <location>
        <position position="1"/>
    </location>
</feature>
<protein>
    <submittedName>
        <fullName evidence="2">Uncharacterized protein</fullName>
    </submittedName>
</protein>
<name>A0A6J4P956_9RHOB</name>
<dbReference type="AlphaFoldDB" id="A0A6J4P956"/>
<feature type="region of interest" description="Disordered" evidence="1">
    <location>
        <begin position="1"/>
        <end position="23"/>
    </location>
</feature>
<gene>
    <name evidence="2" type="ORF">AVDCRST_MAG15-1397</name>
</gene>
<feature type="non-terminal residue" evidence="2">
    <location>
        <position position="71"/>
    </location>
</feature>
<dbReference type="EMBL" id="CADCUU010000190">
    <property type="protein sequence ID" value="CAA9406891.1"/>
    <property type="molecule type" value="Genomic_DNA"/>
</dbReference>
<sequence length="71" mass="7300">GPPVHAPVAGAGPGGRGALADRQWERNGHDTQERLRLLLPRGICEPVLGPAGAGRGDGESRLRHPAVVGPL</sequence>
<reference evidence="2" key="1">
    <citation type="submission" date="2020-02" db="EMBL/GenBank/DDBJ databases">
        <authorList>
            <person name="Meier V. D."/>
        </authorList>
    </citation>
    <scope>NUCLEOTIDE SEQUENCE</scope>
    <source>
        <strain evidence="2">AVDCRST_MAG15</strain>
    </source>
</reference>
<proteinExistence type="predicted"/>
<evidence type="ECO:0000313" key="2">
    <source>
        <dbReference type="EMBL" id="CAA9406891.1"/>
    </source>
</evidence>
<feature type="compositionally biased region" description="Low complexity" evidence="1">
    <location>
        <begin position="1"/>
        <end position="10"/>
    </location>
</feature>
<feature type="region of interest" description="Disordered" evidence="1">
    <location>
        <begin position="49"/>
        <end position="71"/>
    </location>
</feature>